<comment type="caution">
    <text evidence="8">The sequence shown here is derived from an EMBL/GenBank/DDBJ whole genome shotgun (WGS) entry which is preliminary data.</text>
</comment>
<feature type="transmembrane region" description="Helical" evidence="6">
    <location>
        <begin position="160"/>
        <end position="181"/>
    </location>
</feature>
<name>A0A8J3U693_9ACTN</name>
<dbReference type="InterPro" id="IPR014756">
    <property type="entry name" value="Ig_E-set"/>
</dbReference>
<dbReference type="InterPro" id="IPR014755">
    <property type="entry name" value="Cu-Rt/internalin_Ig-like"/>
</dbReference>
<dbReference type="Pfam" id="PF04234">
    <property type="entry name" value="CopC"/>
    <property type="match status" value="1"/>
</dbReference>
<dbReference type="PANTHER" id="PTHR34820">
    <property type="entry name" value="INNER MEMBRANE PROTEIN YEBZ"/>
    <property type="match status" value="1"/>
</dbReference>
<evidence type="ECO:0000313" key="8">
    <source>
        <dbReference type="EMBL" id="GII33450.1"/>
    </source>
</evidence>
<evidence type="ECO:0000259" key="7">
    <source>
        <dbReference type="Pfam" id="PF04234"/>
    </source>
</evidence>
<dbReference type="GO" id="GO:0005507">
    <property type="term" value="F:copper ion binding"/>
    <property type="evidence" value="ECO:0007669"/>
    <property type="project" value="InterPro"/>
</dbReference>
<dbReference type="EMBL" id="BOOO01000040">
    <property type="protein sequence ID" value="GII33450.1"/>
    <property type="molecule type" value="Genomic_DNA"/>
</dbReference>
<dbReference type="PANTHER" id="PTHR34820:SF4">
    <property type="entry name" value="INNER MEMBRANE PROTEIN YEBZ"/>
    <property type="match status" value="1"/>
</dbReference>
<keyword evidence="2" id="KW-0479">Metal-binding</keyword>
<dbReference type="SUPFAM" id="SSF81296">
    <property type="entry name" value="E set domains"/>
    <property type="match status" value="1"/>
</dbReference>
<dbReference type="Gene3D" id="2.60.40.1220">
    <property type="match status" value="1"/>
</dbReference>
<keyword evidence="6" id="KW-0472">Membrane</keyword>
<keyword evidence="6" id="KW-0812">Transmembrane</keyword>
<sequence length="194" mass="20036">MAAQGAFAHNVLEASNPADKSELHTAPRTILLDFNDKVLPRFATVIVSGPQGKRYENGSVAIKRDTIRQSLKPLQAAGMYVVAFRVVSADGHPIKGQISFKLTTSALTATAEAASASSGESPDEKPSPSGRDVSSPPTVALPPGAQAPSMARPATQAEGLGTRALMALGIAALALIGVGALSMRRRGDVDEDGH</sequence>
<dbReference type="InterPro" id="IPR007348">
    <property type="entry name" value="CopC_dom"/>
</dbReference>
<keyword evidence="6" id="KW-1133">Transmembrane helix</keyword>
<accession>A0A8J3U693</accession>
<comment type="subcellular location">
    <subcellularLocation>
        <location evidence="1">Cell envelope</location>
    </subcellularLocation>
</comment>
<dbReference type="GO" id="GO:0030313">
    <property type="term" value="C:cell envelope"/>
    <property type="evidence" value="ECO:0007669"/>
    <property type="project" value="UniProtKB-SubCell"/>
</dbReference>
<evidence type="ECO:0000256" key="4">
    <source>
        <dbReference type="ARBA" id="ARBA00023008"/>
    </source>
</evidence>
<feature type="domain" description="CopC" evidence="7">
    <location>
        <begin position="9"/>
        <end position="101"/>
    </location>
</feature>
<keyword evidence="9" id="KW-1185">Reference proteome</keyword>
<dbReference type="InterPro" id="IPR032694">
    <property type="entry name" value="CopC/D"/>
</dbReference>
<gene>
    <name evidence="8" type="ORF">Pmi06nite_68920</name>
</gene>
<evidence type="ECO:0000256" key="6">
    <source>
        <dbReference type="SAM" id="Phobius"/>
    </source>
</evidence>
<dbReference type="GO" id="GO:0042597">
    <property type="term" value="C:periplasmic space"/>
    <property type="evidence" value="ECO:0007669"/>
    <property type="project" value="InterPro"/>
</dbReference>
<protein>
    <recommendedName>
        <fullName evidence="7">CopC domain-containing protein</fullName>
    </recommendedName>
</protein>
<evidence type="ECO:0000256" key="3">
    <source>
        <dbReference type="ARBA" id="ARBA00022729"/>
    </source>
</evidence>
<organism evidence="8 9">
    <name type="scientific">Planotetraspora mira</name>
    <dbReference type="NCBI Taxonomy" id="58121"/>
    <lineage>
        <taxon>Bacteria</taxon>
        <taxon>Bacillati</taxon>
        <taxon>Actinomycetota</taxon>
        <taxon>Actinomycetes</taxon>
        <taxon>Streptosporangiales</taxon>
        <taxon>Streptosporangiaceae</taxon>
        <taxon>Planotetraspora</taxon>
    </lineage>
</organism>
<dbReference type="GO" id="GO:0005886">
    <property type="term" value="C:plasma membrane"/>
    <property type="evidence" value="ECO:0007669"/>
    <property type="project" value="TreeGrafter"/>
</dbReference>
<dbReference type="AlphaFoldDB" id="A0A8J3U693"/>
<keyword evidence="4" id="KW-0186">Copper</keyword>
<reference evidence="8 9" key="1">
    <citation type="submission" date="2021-01" db="EMBL/GenBank/DDBJ databases">
        <title>Whole genome shotgun sequence of Planotetraspora mira NBRC 15435.</title>
        <authorList>
            <person name="Komaki H."/>
            <person name="Tamura T."/>
        </authorList>
    </citation>
    <scope>NUCLEOTIDE SEQUENCE [LARGE SCALE GENOMIC DNA]</scope>
    <source>
        <strain evidence="8 9">NBRC 15435</strain>
    </source>
</reference>
<dbReference type="GO" id="GO:0006825">
    <property type="term" value="P:copper ion transport"/>
    <property type="evidence" value="ECO:0007669"/>
    <property type="project" value="InterPro"/>
</dbReference>
<proteinExistence type="predicted"/>
<evidence type="ECO:0000313" key="9">
    <source>
        <dbReference type="Proteomes" id="UP000650628"/>
    </source>
</evidence>
<evidence type="ECO:0000256" key="5">
    <source>
        <dbReference type="SAM" id="MobiDB-lite"/>
    </source>
</evidence>
<feature type="region of interest" description="Disordered" evidence="5">
    <location>
        <begin position="112"/>
        <end position="155"/>
    </location>
</feature>
<keyword evidence="3" id="KW-0732">Signal</keyword>
<dbReference type="Proteomes" id="UP000650628">
    <property type="component" value="Unassembled WGS sequence"/>
</dbReference>
<dbReference type="GO" id="GO:0046688">
    <property type="term" value="P:response to copper ion"/>
    <property type="evidence" value="ECO:0007669"/>
    <property type="project" value="InterPro"/>
</dbReference>
<evidence type="ECO:0000256" key="1">
    <source>
        <dbReference type="ARBA" id="ARBA00004196"/>
    </source>
</evidence>
<evidence type="ECO:0000256" key="2">
    <source>
        <dbReference type="ARBA" id="ARBA00022723"/>
    </source>
</evidence>